<comment type="caution">
    <text evidence="2">The sequence shown here is derived from an EMBL/GenBank/DDBJ whole genome shotgun (WGS) entry which is preliminary data.</text>
</comment>
<feature type="compositionally biased region" description="Basic and acidic residues" evidence="1">
    <location>
        <begin position="245"/>
        <end position="255"/>
    </location>
</feature>
<feature type="region of interest" description="Disordered" evidence="1">
    <location>
        <begin position="1"/>
        <end position="25"/>
    </location>
</feature>
<dbReference type="Proteomes" id="UP001334248">
    <property type="component" value="Unassembled WGS sequence"/>
</dbReference>
<sequence>MTLFESDQKRPSSSDIEGRKNKARSTAFVKKHIARQGLNEAAQARANSHNVSLADSPHEIADASINEQQVTTISTVHAQLGESAPTDQVGEQATAAHAIASTSTFPSSAATYTPLSPTRPASFHTTSPPQSSLDTKTFYHVRYSANQPCIKFFSRSNVMTSYLRKKGEGRRYVLRKAPVARSITPERHVEVGEQDAIEMTTRDEADTETRTSSITTSTDTDMNDQDAGTPATTVGGSEDGEEADPASRKPLDEMF</sequence>
<organism evidence="2 3">
    <name type="scientific">Knufia obscura</name>
    <dbReference type="NCBI Taxonomy" id="1635080"/>
    <lineage>
        <taxon>Eukaryota</taxon>
        <taxon>Fungi</taxon>
        <taxon>Dikarya</taxon>
        <taxon>Ascomycota</taxon>
        <taxon>Pezizomycotina</taxon>
        <taxon>Eurotiomycetes</taxon>
        <taxon>Chaetothyriomycetidae</taxon>
        <taxon>Chaetothyriales</taxon>
        <taxon>Trichomeriaceae</taxon>
        <taxon>Knufia</taxon>
    </lineage>
</organism>
<reference evidence="2 3" key="1">
    <citation type="journal article" date="2023" name="Res Sq">
        <title>Genomic and morphological characterization of Knufia obscura isolated from the Mars 2020 spacecraft assembly facility.</title>
        <authorList>
            <person name="Chander A.M."/>
            <person name="Teixeira M.M."/>
            <person name="Singh N.K."/>
            <person name="Williams M.P."/>
            <person name="Parker C.W."/>
            <person name="Leo P."/>
            <person name="Stajich J.E."/>
            <person name="Torok T."/>
            <person name="Tighe S."/>
            <person name="Mason C.E."/>
            <person name="Venkateswaran K."/>
        </authorList>
    </citation>
    <scope>NUCLEOTIDE SEQUENCE [LARGE SCALE GENOMIC DNA]</scope>
    <source>
        <strain evidence="2 3">CCFEE 5817</strain>
    </source>
</reference>
<dbReference type="GeneID" id="89999214"/>
<evidence type="ECO:0000313" key="3">
    <source>
        <dbReference type="Proteomes" id="UP001334248"/>
    </source>
</evidence>
<proteinExistence type="predicted"/>
<evidence type="ECO:0000313" key="2">
    <source>
        <dbReference type="EMBL" id="KAK5941814.1"/>
    </source>
</evidence>
<keyword evidence="3" id="KW-1185">Reference proteome</keyword>
<evidence type="ECO:0000256" key="1">
    <source>
        <dbReference type="SAM" id="MobiDB-lite"/>
    </source>
</evidence>
<feature type="region of interest" description="Disordered" evidence="1">
    <location>
        <begin position="197"/>
        <end position="255"/>
    </location>
</feature>
<feature type="compositionally biased region" description="Low complexity" evidence="1">
    <location>
        <begin position="210"/>
        <end position="220"/>
    </location>
</feature>
<protein>
    <submittedName>
        <fullName evidence="2">Uncharacterized protein</fullName>
    </submittedName>
</protein>
<feature type="compositionally biased region" description="Basic and acidic residues" evidence="1">
    <location>
        <begin position="200"/>
        <end position="209"/>
    </location>
</feature>
<gene>
    <name evidence="2" type="ORF">PMZ80_005765</name>
</gene>
<name>A0ABR0RP00_9EURO</name>
<dbReference type="RefSeq" id="XP_064729904.1">
    <property type="nucleotide sequence ID" value="XM_064874182.1"/>
</dbReference>
<accession>A0ABR0RP00</accession>
<dbReference type="EMBL" id="JAVHJV010000006">
    <property type="protein sequence ID" value="KAK5941814.1"/>
    <property type="molecule type" value="Genomic_DNA"/>
</dbReference>
<feature type="compositionally biased region" description="Basic and acidic residues" evidence="1">
    <location>
        <begin position="1"/>
        <end position="20"/>
    </location>
</feature>